<gene>
    <name evidence="2" type="ORF">EDS130_LOCUS46087</name>
</gene>
<comment type="caution">
    <text evidence="2">The sequence shown here is derived from an EMBL/GenBank/DDBJ whole genome shotgun (WGS) entry which is preliminary data.</text>
</comment>
<organism evidence="2 3">
    <name type="scientific">Adineta ricciae</name>
    <name type="common">Rotifer</name>
    <dbReference type="NCBI Taxonomy" id="249248"/>
    <lineage>
        <taxon>Eukaryota</taxon>
        <taxon>Metazoa</taxon>
        <taxon>Spiralia</taxon>
        <taxon>Gnathifera</taxon>
        <taxon>Rotifera</taxon>
        <taxon>Eurotatoria</taxon>
        <taxon>Bdelloidea</taxon>
        <taxon>Adinetida</taxon>
        <taxon>Adinetidae</taxon>
        <taxon>Adineta</taxon>
    </lineage>
</organism>
<evidence type="ECO:0000256" key="1">
    <source>
        <dbReference type="SAM" id="MobiDB-lite"/>
    </source>
</evidence>
<sequence>KDSHRINCANLKDPNSQPKQNYHLSVGHGDGAEDVN</sequence>
<evidence type="ECO:0000313" key="2">
    <source>
        <dbReference type="EMBL" id="CAF1552333.1"/>
    </source>
</evidence>
<dbReference type="Proteomes" id="UP000663852">
    <property type="component" value="Unassembled WGS sequence"/>
</dbReference>
<reference evidence="2" key="1">
    <citation type="submission" date="2021-02" db="EMBL/GenBank/DDBJ databases">
        <authorList>
            <person name="Nowell W R."/>
        </authorList>
    </citation>
    <scope>NUCLEOTIDE SEQUENCE</scope>
</reference>
<feature type="non-terminal residue" evidence="2">
    <location>
        <position position="1"/>
    </location>
</feature>
<dbReference type="AlphaFoldDB" id="A0A815WZ19"/>
<dbReference type="EMBL" id="CAJNOJ010001513">
    <property type="protein sequence ID" value="CAF1552333.1"/>
    <property type="molecule type" value="Genomic_DNA"/>
</dbReference>
<accession>A0A815WZ19</accession>
<protein>
    <submittedName>
        <fullName evidence="2">Uncharacterized protein</fullName>
    </submittedName>
</protein>
<proteinExistence type="predicted"/>
<feature type="compositionally biased region" description="Polar residues" evidence="1">
    <location>
        <begin position="13"/>
        <end position="23"/>
    </location>
</feature>
<feature type="region of interest" description="Disordered" evidence="1">
    <location>
        <begin position="1"/>
        <end position="36"/>
    </location>
</feature>
<name>A0A815WZ19_ADIRI</name>
<evidence type="ECO:0000313" key="3">
    <source>
        <dbReference type="Proteomes" id="UP000663852"/>
    </source>
</evidence>